<organism evidence="2 3">
    <name type="scientific">Caerostris darwini</name>
    <dbReference type="NCBI Taxonomy" id="1538125"/>
    <lineage>
        <taxon>Eukaryota</taxon>
        <taxon>Metazoa</taxon>
        <taxon>Ecdysozoa</taxon>
        <taxon>Arthropoda</taxon>
        <taxon>Chelicerata</taxon>
        <taxon>Arachnida</taxon>
        <taxon>Araneae</taxon>
        <taxon>Araneomorphae</taxon>
        <taxon>Entelegynae</taxon>
        <taxon>Araneoidea</taxon>
        <taxon>Araneidae</taxon>
        <taxon>Caerostris</taxon>
    </lineage>
</organism>
<sequence>MLMDYENAALSACESGLSGRPKNEGRRESIRKIFGRLCYAFLLVHIQHRGSSSSNGLDMLHSTRNYFHFANQPTRKYWLETSNSGVFSSSAHPFPAHRRSKTLRGTMLMDYENPALYACESGLSGRPKNKGRRDSTRKIFS</sequence>
<dbReference type="Proteomes" id="UP001054837">
    <property type="component" value="Unassembled WGS sequence"/>
</dbReference>
<comment type="caution">
    <text evidence="2">The sequence shown here is derived from an EMBL/GenBank/DDBJ whole genome shotgun (WGS) entry which is preliminary data.</text>
</comment>
<protein>
    <submittedName>
        <fullName evidence="2">Uncharacterized protein</fullName>
    </submittedName>
</protein>
<evidence type="ECO:0000313" key="2">
    <source>
        <dbReference type="EMBL" id="GIY55027.1"/>
    </source>
</evidence>
<name>A0AAV4UBA2_9ARAC</name>
<proteinExistence type="predicted"/>
<reference evidence="2 3" key="1">
    <citation type="submission" date="2021-06" db="EMBL/GenBank/DDBJ databases">
        <title>Caerostris darwini draft genome.</title>
        <authorList>
            <person name="Kono N."/>
            <person name="Arakawa K."/>
        </authorList>
    </citation>
    <scope>NUCLEOTIDE SEQUENCE [LARGE SCALE GENOMIC DNA]</scope>
</reference>
<dbReference type="EMBL" id="BPLQ01011025">
    <property type="protein sequence ID" value="GIY55027.1"/>
    <property type="molecule type" value="Genomic_DNA"/>
</dbReference>
<feature type="region of interest" description="Disordered" evidence="1">
    <location>
        <begin position="122"/>
        <end position="141"/>
    </location>
</feature>
<feature type="compositionally biased region" description="Basic and acidic residues" evidence="1">
    <location>
        <begin position="132"/>
        <end position="141"/>
    </location>
</feature>
<evidence type="ECO:0000313" key="3">
    <source>
        <dbReference type="Proteomes" id="UP001054837"/>
    </source>
</evidence>
<accession>A0AAV4UBA2</accession>
<evidence type="ECO:0000256" key="1">
    <source>
        <dbReference type="SAM" id="MobiDB-lite"/>
    </source>
</evidence>
<dbReference type="AlphaFoldDB" id="A0AAV4UBA2"/>
<keyword evidence="3" id="KW-1185">Reference proteome</keyword>
<gene>
    <name evidence="2" type="ORF">CDAR_254531</name>
</gene>